<feature type="compositionally biased region" description="Basic and acidic residues" evidence="4">
    <location>
        <begin position="67"/>
        <end position="94"/>
    </location>
</feature>
<dbReference type="EMBL" id="JXTC01000063">
    <property type="protein sequence ID" value="PON92660.1"/>
    <property type="molecule type" value="Genomic_DNA"/>
</dbReference>
<name>A0A2P5F4D6_TREOI</name>
<evidence type="ECO:0000256" key="1">
    <source>
        <dbReference type="ARBA" id="ARBA00022723"/>
    </source>
</evidence>
<feature type="region of interest" description="Disordered" evidence="4">
    <location>
        <begin position="67"/>
        <end position="104"/>
    </location>
</feature>
<evidence type="ECO:0000313" key="6">
    <source>
        <dbReference type="EMBL" id="PON92660.1"/>
    </source>
</evidence>
<dbReference type="GO" id="GO:0046872">
    <property type="term" value="F:metal ion binding"/>
    <property type="evidence" value="ECO:0007669"/>
    <property type="project" value="UniProtKB-KW"/>
</dbReference>
<gene>
    <name evidence="6" type="ORF">TorRG33x02_115200</name>
</gene>
<dbReference type="InterPro" id="IPR007942">
    <property type="entry name" value="PLipase-like"/>
</dbReference>
<dbReference type="PANTHER" id="PTHR46288:SF27">
    <property type="entry name" value="CYSTEINE_HISTIDINE-RICH C1 DOMAIN FAMILY PROTEIN"/>
    <property type="match status" value="1"/>
</dbReference>
<sequence>MFKFLFGGSDHEISLRERALERERVELERRERLLVDRERLLVDRERLFVDRELSLIERERLLTYQEHGKHQLTDPEHSLTDKKPSPTEDERSFTGRDQGAGEDVAQNISPTPIIHDFHPHPLMANKSKSTRKDYWCASCHKYFQNADFFSCDACNFFMDPKCSSMAPIKCEFGQPHIQHFSHQHPMPLVETFFVDDDEVVCFACQSQCLGAPVYGCEECKYFLHKRCAECPLTEVTHSSHPSHPLSLSIVHEKLVSCKCCERKVSCFILRCNTFQCDWNMCIECFLLPKTLNHDEYYVHSHHPDLTLSMSSTNFTCNLCHLSFKSSSCFKCTTCDFFIDVECALMPPIMLQGQEHFRHFSHPHPMKLVNHKSDEDGFEDCCFACNSPCTSCPSYYACANCKYFLHKICAELPIKVYNPIHQHPNLTLLPNSKLGIESFYCSLCCRKGYGFFFRCGKSCEFKICGRCVFVRPSIKYERHGQHLLSVVEKIHDTNLGCEAYDGYCKLPTTSVELSSTKSSMFRCVDCNFNIHLLCGPLPKTIKCDCHIHLLILVDSVVEDYSDECFCDICENKRDPRICVYYCEECQYVGHVHCLLSKVMSLLTGDLRDVELKTVKIGIDLEKKGLINKALTGKELENQSSMKIFKDIVNRLPEDEQIMLWCHYDWDMSAQLQPLGETGDKAWLQKLSRFTKEYFDKFMDWLNESSYSERALKLNFNNLLGSEIVFVEGYMVPRALANVLVSLLRTHGDISSSSKSTLEVKSVTFSFLCQVFYDMSATSVRNVTKDRLKEWYFYLNYAQRRGFSIELIIDRLKDVVLAFFGLQAAMERKDASDVQRVEANDIKMLQNELENLKSGSFSSFANWGQFTMECLCKALELMDNNVAPIVLTSKMG</sequence>
<reference evidence="7" key="1">
    <citation type="submission" date="2016-06" db="EMBL/GenBank/DDBJ databases">
        <title>Parallel loss of symbiosis genes in relatives of nitrogen-fixing non-legume Parasponia.</title>
        <authorList>
            <person name="Van Velzen R."/>
            <person name="Holmer R."/>
            <person name="Bu F."/>
            <person name="Rutten L."/>
            <person name="Van Zeijl A."/>
            <person name="Liu W."/>
            <person name="Santuari L."/>
            <person name="Cao Q."/>
            <person name="Sharma T."/>
            <person name="Shen D."/>
            <person name="Roswanjaya Y."/>
            <person name="Wardhani T."/>
            <person name="Kalhor M.S."/>
            <person name="Jansen J."/>
            <person name="Van den Hoogen J."/>
            <person name="Gungor B."/>
            <person name="Hartog M."/>
            <person name="Hontelez J."/>
            <person name="Verver J."/>
            <person name="Yang W.-C."/>
            <person name="Schijlen E."/>
            <person name="Repin R."/>
            <person name="Schilthuizen M."/>
            <person name="Schranz E."/>
            <person name="Heidstra R."/>
            <person name="Miyata K."/>
            <person name="Fedorova E."/>
            <person name="Kohlen W."/>
            <person name="Bisseling T."/>
            <person name="Smit S."/>
            <person name="Geurts R."/>
        </authorList>
    </citation>
    <scope>NUCLEOTIDE SEQUENCE [LARGE SCALE GENOMIC DNA]</scope>
    <source>
        <strain evidence="7">cv. RG33-2</strain>
    </source>
</reference>
<evidence type="ECO:0000256" key="2">
    <source>
        <dbReference type="ARBA" id="ARBA00022737"/>
    </source>
</evidence>
<dbReference type="SUPFAM" id="SSF57889">
    <property type="entry name" value="Cysteine-rich domain"/>
    <property type="match status" value="6"/>
</dbReference>
<dbReference type="OrthoDB" id="1884766at2759"/>
<feature type="domain" description="Phorbol-ester/DAG-type" evidence="5">
    <location>
        <begin position="119"/>
        <end position="170"/>
    </location>
</feature>
<dbReference type="STRING" id="63057.A0A2P5F4D6"/>
<evidence type="ECO:0000256" key="4">
    <source>
        <dbReference type="SAM" id="MobiDB-lite"/>
    </source>
</evidence>
<keyword evidence="1" id="KW-0479">Metal-binding</keyword>
<dbReference type="InterPro" id="IPR004146">
    <property type="entry name" value="DC1"/>
</dbReference>
<proteinExistence type="predicted"/>
<dbReference type="InterPro" id="IPR046349">
    <property type="entry name" value="C1-like_sf"/>
</dbReference>
<evidence type="ECO:0000256" key="3">
    <source>
        <dbReference type="ARBA" id="ARBA00022833"/>
    </source>
</evidence>
<evidence type="ECO:0000313" key="7">
    <source>
        <dbReference type="Proteomes" id="UP000237000"/>
    </source>
</evidence>
<dbReference type="FunCoup" id="A0A2P5F4D6">
    <property type="interactions" value="34"/>
</dbReference>
<evidence type="ECO:0000259" key="5">
    <source>
        <dbReference type="PROSITE" id="PS50081"/>
    </source>
</evidence>
<dbReference type="Proteomes" id="UP000237000">
    <property type="component" value="Unassembled WGS sequence"/>
</dbReference>
<organism evidence="6 7">
    <name type="scientific">Trema orientale</name>
    <name type="common">Charcoal tree</name>
    <name type="synonym">Celtis orientalis</name>
    <dbReference type="NCBI Taxonomy" id="63057"/>
    <lineage>
        <taxon>Eukaryota</taxon>
        <taxon>Viridiplantae</taxon>
        <taxon>Streptophyta</taxon>
        <taxon>Embryophyta</taxon>
        <taxon>Tracheophyta</taxon>
        <taxon>Spermatophyta</taxon>
        <taxon>Magnoliopsida</taxon>
        <taxon>eudicotyledons</taxon>
        <taxon>Gunneridae</taxon>
        <taxon>Pentapetalae</taxon>
        <taxon>rosids</taxon>
        <taxon>fabids</taxon>
        <taxon>Rosales</taxon>
        <taxon>Cannabaceae</taxon>
        <taxon>Trema</taxon>
    </lineage>
</organism>
<dbReference type="InterPro" id="IPR002219">
    <property type="entry name" value="PKC_DAG/PE"/>
</dbReference>
<protein>
    <submittedName>
        <fullName evidence="6">Phospholipase-like</fullName>
    </submittedName>
</protein>
<comment type="caution">
    <text evidence="6">The sequence shown here is derived from an EMBL/GenBank/DDBJ whole genome shotgun (WGS) entry which is preliminary data.</text>
</comment>
<dbReference type="Pfam" id="PF03107">
    <property type="entry name" value="C1_2"/>
    <property type="match status" value="3"/>
</dbReference>
<dbReference type="InParanoid" id="A0A2P5F4D6"/>
<dbReference type="AlphaFoldDB" id="A0A2P5F4D6"/>
<keyword evidence="3" id="KW-0862">Zinc</keyword>
<dbReference type="PROSITE" id="PS50081">
    <property type="entry name" value="ZF_DAG_PE_2"/>
    <property type="match status" value="1"/>
</dbReference>
<dbReference type="PANTHER" id="PTHR46288">
    <property type="entry name" value="PHORBOL-ESTER/DAG-TYPE DOMAIN-CONTAINING PROTEIN"/>
    <property type="match status" value="1"/>
</dbReference>
<keyword evidence="2" id="KW-0677">Repeat</keyword>
<accession>A0A2P5F4D6</accession>
<dbReference type="Pfam" id="PF05278">
    <property type="entry name" value="PEARLI-4"/>
    <property type="match status" value="1"/>
</dbReference>
<keyword evidence="7" id="KW-1185">Reference proteome</keyword>